<name>A0AAV3Z628_9GAST</name>
<protein>
    <submittedName>
        <fullName evidence="1">Uncharacterized protein</fullName>
    </submittedName>
</protein>
<dbReference type="AlphaFoldDB" id="A0AAV3Z628"/>
<evidence type="ECO:0000313" key="2">
    <source>
        <dbReference type="Proteomes" id="UP000735302"/>
    </source>
</evidence>
<proteinExistence type="predicted"/>
<dbReference type="Proteomes" id="UP000735302">
    <property type="component" value="Unassembled WGS sequence"/>
</dbReference>
<dbReference type="EMBL" id="BLXT01001997">
    <property type="protein sequence ID" value="GFN90167.1"/>
    <property type="molecule type" value="Genomic_DNA"/>
</dbReference>
<gene>
    <name evidence="1" type="ORF">PoB_001667300</name>
</gene>
<sequence>MDLKLKYHLEERFSQSKPLWNALLITPLLPRHVSHAHYKCLIVSFSATQLWFVRGLNGDGRDFYRLNEHDGLIGSTISIATLGKGLSTRRTCSRDTLGTIPFFTGYIIAEPAISCHMAIRPGPVEVAQDPVLCLPGS</sequence>
<reference evidence="1 2" key="1">
    <citation type="journal article" date="2021" name="Elife">
        <title>Chloroplast acquisition without the gene transfer in kleptoplastic sea slugs, Plakobranchus ocellatus.</title>
        <authorList>
            <person name="Maeda T."/>
            <person name="Takahashi S."/>
            <person name="Yoshida T."/>
            <person name="Shimamura S."/>
            <person name="Takaki Y."/>
            <person name="Nagai Y."/>
            <person name="Toyoda A."/>
            <person name="Suzuki Y."/>
            <person name="Arimoto A."/>
            <person name="Ishii H."/>
            <person name="Satoh N."/>
            <person name="Nishiyama T."/>
            <person name="Hasebe M."/>
            <person name="Maruyama T."/>
            <person name="Minagawa J."/>
            <person name="Obokata J."/>
            <person name="Shigenobu S."/>
        </authorList>
    </citation>
    <scope>NUCLEOTIDE SEQUENCE [LARGE SCALE GENOMIC DNA]</scope>
</reference>
<keyword evidence="2" id="KW-1185">Reference proteome</keyword>
<evidence type="ECO:0000313" key="1">
    <source>
        <dbReference type="EMBL" id="GFN90167.1"/>
    </source>
</evidence>
<accession>A0AAV3Z628</accession>
<comment type="caution">
    <text evidence="1">The sequence shown here is derived from an EMBL/GenBank/DDBJ whole genome shotgun (WGS) entry which is preliminary data.</text>
</comment>
<organism evidence="1 2">
    <name type="scientific">Plakobranchus ocellatus</name>
    <dbReference type="NCBI Taxonomy" id="259542"/>
    <lineage>
        <taxon>Eukaryota</taxon>
        <taxon>Metazoa</taxon>
        <taxon>Spiralia</taxon>
        <taxon>Lophotrochozoa</taxon>
        <taxon>Mollusca</taxon>
        <taxon>Gastropoda</taxon>
        <taxon>Heterobranchia</taxon>
        <taxon>Euthyneura</taxon>
        <taxon>Panpulmonata</taxon>
        <taxon>Sacoglossa</taxon>
        <taxon>Placobranchoidea</taxon>
        <taxon>Plakobranchidae</taxon>
        <taxon>Plakobranchus</taxon>
    </lineage>
</organism>